<feature type="coiled-coil region" evidence="1">
    <location>
        <begin position="356"/>
        <end position="397"/>
    </location>
</feature>
<feature type="chain" id="PRO_5008588019" evidence="3">
    <location>
        <begin position="20"/>
        <end position="397"/>
    </location>
</feature>
<dbReference type="AlphaFoldDB" id="A0A1B6M3P0"/>
<evidence type="ECO:0000313" key="4">
    <source>
        <dbReference type="EMBL" id="JAT30510.1"/>
    </source>
</evidence>
<evidence type="ECO:0000256" key="2">
    <source>
        <dbReference type="SAM" id="MobiDB-lite"/>
    </source>
</evidence>
<proteinExistence type="predicted"/>
<evidence type="ECO:0000256" key="1">
    <source>
        <dbReference type="SAM" id="Coils"/>
    </source>
</evidence>
<accession>A0A1B6M3P0</accession>
<dbReference type="EMBL" id="GEBQ01009467">
    <property type="protein sequence ID" value="JAT30510.1"/>
    <property type="molecule type" value="Transcribed_RNA"/>
</dbReference>
<name>A0A1B6M3P0_9HEMI</name>
<feature type="region of interest" description="Disordered" evidence="2">
    <location>
        <begin position="329"/>
        <end position="354"/>
    </location>
</feature>
<feature type="non-terminal residue" evidence="4">
    <location>
        <position position="397"/>
    </location>
</feature>
<gene>
    <name evidence="4" type="ORF">g.11291</name>
</gene>
<keyword evidence="1" id="KW-0175">Coiled coil</keyword>
<protein>
    <submittedName>
        <fullName evidence="4">Uncharacterized protein</fullName>
    </submittedName>
</protein>
<organism evidence="4">
    <name type="scientific">Graphocephala atropunctata</name>
    <dbReference type="NCBI Taxonomy" id="36148"/>
    <lineage>
        <taxon>Eukaryota</taxon>
        <taxon>Metazoa</taxon>
        <taxon>Ecdysozoa</taxon>
        <taxon>Arthropoda</taxon>
        <taxon>Hexapoda</taxon>
        <taxon>Insecta</taxon>
        <taxon>Pterygota</taxon>
        <taxon>Neoptera</taxon>
        <taxon>Paraneoptera</taxon>
        <taxon>Hemiptera</taxon>
        <taxon>Auchenorrhyncha</taxon>
        <taxon>Membracoidea</taxon>
        <taxon>Cicadellidae</taxon>
        <taxon>Cicadellinae</taxon>
        <taxon>Cicadellini</taxon>
        <taxon>Graphocephala</taxon>
    </lineage>
</organism>
<evidence type="ECO:0000256" key="3">
    <source>
        <dbReference type="SAM" id="SignalP"/>
    </source>
</evidence>
<reference evidence="4" key="1">
    <citation type="submission" date="2015-11" db="EMBL/GenBank/DDBJ databases">
        <title>De novo transcriptome assembly of four potential Pierce s Disease insect vectors from Arizona vineyards.</title>
        <authorList>
            <person name="Tassone E.E."/>
        </authorList>
    </citation>
    <scope>NUCLEOTIDE SEQUENCE</scope>
</reference>
<feature type="signal peptide" evidence="3">
    <location>
        <begin position="1"/>
        <end position="19"/>
    </location>
</feature>
<feature type="compositionally biased region" description="Basic and acidic residues" evidence="2">
    <location>
        <begin position="337"/>
        <end position="351"/>
    </location>
</feature>
<keyword evidence="3" id="KW-0732">Signal</keyword>
<sequence>MNLFVLVVWYVTTIHLISCVPRQQLKRYPAKKLQNSLRESHEPTALEALERKFVQPNKRHLKKHSPRKKRVIHIKHLFKSTSSPQSTAANISVKSVYHALNNDRSIFSSCFASFGDESPLCKPQQGLRKPRQSKISFLHKKNVAPDKEFDQNPTVNEDFFGLFKTSTLVPTDIYSKMPIHKRTAPSLNMTSSTSSLSLSAGNASANSYQTPPTICILNQTTTVSMLSADTSRSSSEGKNQSSTIIKALSETDKWTTLQITTQMLHADSTPKQKDNKVPISLTTLQTTSQVFHHNNTAKQNEKETVNLQINPRMLYLKHASKLESKNQLYRIDENDDEHPLAENEETEKNTETTEAIEETTKAIEETTEVIEETTEVIEETTEVIEETTEVIEETTEV</sequence>